<evidence type="ECO:0000256" key="3">
    <source>
        <dbReference type="SAM" id="MobiDB-lite"/>
    </source>
</evidence>
<comment type="caution">
    <text evidence="6">The sequence shown here is derived from an EMBL/GenBank/DDBJ whole genome shotgun (WGS) entry which is preliminary data.</text>
</comment>
<organism evidence="6 7">
    <name type="scientific">Moniliophthora roreri (strain MCA 2997)</name>
    <name type="common">Cocoa frosty pod rot fungus</name>
    <name type="synonym">Crinipellis roreri</name>
    <dbReference type="NCBI Taxonomy" id="1381753"/>
    <lineage>
        <taxon>Eukaryota</taxon>
        <taxon>Fungi</taxon>
        <taxon>Dikarya</taxon>
        <taxon>Basidiomycota</taxon>
        <taxon>Agaricomycotina</taxon>
        <taxon>Agaricomycetes</taxon>
        <taxon>Agaricomycetidae</taxon>
        <taxon>Agaricales</taxon>
        <taxon>Marasmiineae</taxon>
        <taxon>Marasmiaceae</taxon>
        <taxon>Moniliophthora</taxon>
    </lineage>
</organism>
<feature type="transmembrane region" description="Helical" evidence="4">
    <location>
        <begin position="428"/>
        <end position="445"/>
    </location>
</feature>
<dbReference type="Pfam" id="PF07690">
    <property type="entry name" value="MFS_1"/>
    <property type="match status" value="1"/>
</dbReference>
<feature type="compositionally biased region" description="Low complexity" evidence="3">
    <location>
        <begin position="30"/>
        <end position="41"/>
    </location>
</feature>
<dbReference type="CDD" id="cd17352">
    <property type="entry name" value="MFS_MCT_SLC16"/>
    <property type="match status" value="1"/>
</dbReference>
<accession>V2WTQ3</accession>
<feature type="transmembrane region" description="Helical" evidence="4">
    <location>
        <begin position="390"/>
        <end position="408"/>
    </location>
</feature>
<evidence type="ECO:0000313" key="6">
    <source>
        <dbReference type="EMBL" id="ESK83941.1"/>
    </source>
</evidence>
<reference evidence="6 7" key="1">
    <citation type="journal article" date="2014" name="BMC Genomics">
        <title>Genome and secretome analysis of the hemibiotrophic fungal pathogen, Moniliophthora roreri, which causes frosty pod rot disease of cacao: mechanisms of the biotrophic and necrotrophic phases.</title>
        <authorList>
            <person name="Meinhardt L.W."/>
            <person name="Costa G.G.L."/>
            <person name="Thomazella D.P.T."/>
            <person name="Teixeira P.J.P.L."/>
            <person name="Carazzolle M.F."/>
            <person name="Schuster S.C."/>
            <person name="Carlson J.E."/>
            <person name="Guiltinan M.J."/>
            <person name="Mieczkowski P."/>
            <person name="Farmer A."/>
            <person name="Ramaraj T."/>
            <person name="Crozier J."/>
            <person name="Davis R.E."/>
            <person name="Shao J."/>
            <person name="Melnick R.L."/>
            <person name="Pereira G.A.G."/>
            <person name="Bailey B.A."/>
        </authorList>
    </citation>
    <scope>NUCLEOTIDE SEQUENCE [LARGE SCALE GENOMIC DNA]</scope>
    <source>
        <strain evidence="6 7">MCA 2997</strain>
    </source>
</reference>
<dbReference type="GO" id="GO:0022857">
    <property type="term" value="F:transmembrane transporter activity"/>
    <property type="evidence" value="ECO:0007669"/>
    <property type="project" value="InterPro"/>
</dbReference>
<dbReference type="GO" id="GO:0016020">
    <property type="term" value="C:membrane"/>
    <property type="evidence" value="ECO:0007669"/>
    <property type="project" value="UniProtKB-SubCell"/>
</dbReference>
<keyword evidence="4" id="KW-0472">Membrane</keyword>
<dbReference type="Gene3D" id="1.20.1250.20">
    <property type="entry name" value="MFS general substrate transporter like domains"/>
    <property type="match status" value="2"/>
</dbReference>
<dbReference type="HOGENOM" id="CLU_001265_1_2_1"/>
<evidence type="ECO:0000256" key="1">
    <source>
        <dbReference type="ARBA" id="ARBA00004141"/>
    </source>
</evidence>
<sequence length="468" mass="49649">MPDMLLPPGVEDRLSLTSQVDLSRTVSRQSAVPKASPSSSSINHTSANEGADGGYGWVCVLCSFVVHFFALGIESSWGVYQNFYFTSPDEGVGPISNSNLAWVGSIQATGQPLVGYLAAIMIRKVGYRWTGFFGTVIMAVSLITASFSTHTWHLYLTQGILFGIGSGFAYIPAVTIPSLWFTKHRGLAMGISASGYGIGGLVLSPVTEKLISTLGFRWALRVTGISVFAVLSVADVFMKPRATQIHSTKIDRGLMKTWLFASLCSIGLLSGPGFYVPIFYLPSYVRNKLGRSAQDGATAAALIAGSSAVGRIVMGHVGDLIGPAYGVALCQGISGLSQLALWPFINNFAGSLGFATLYGFFSGGWVSLYPTLAASIYGAERLATVTGVMFSSYIPGTLAGPPLAGWILDKYTSADGKMNFLPVQLYGGSWLVGAACMALVVRLLAVQRSATDVEDSDSRRAIRPETDS</sequence>
<gene>
    <name evidence="6" type="ORF">Moror_7543</name>
</gene>
<feature type="transmembrane region" description="Helical" evidence="4">
    <location>
        <begin position="296"/>
        <end position="313"/>
    </location>
</feature>
<proteinExistence type="inferred from homology"/>
<feature type="transmembrane region" description="Helical" evidence="4">
    <location>
        <begin position="357"/>
        <end position="378"/>
    </location>
</feature>
<protein>
    <submittedName>
        <fullName evidence="6">Mfs monocarboxylate</fullName>
    </submittedName>
</protein>
<dbReference type="Proteomes" id="UP000017559">
    <property type="component" value="Unassembled WGS sequence"/>
</dbReference>
<dbReference type="KEGG" id="mrr:Moror_7543"/>
<dbReference type="InterPro" id="IPR020846">
    <property type="entry name" value="MFS_dom"/>
</dbReference>
<keyword evidence="4" id="KW-0812">Transmembrane</keyword>
<dbReference type="InterPro" id="IPR050327">
    <property type="entry name" value="Proton-linked_MCT"/>
</dbReference>
<keyword evidence="4" id="KW-1133">Transmembrane helix</keyword>
<dbReference type="SUPFAM" id="SSF103473">
    <property type="entry name" value="MFS general substrate transporter"/>
    <property type="match status" value="1"/>
</dbReference>
<feature type="transmembrane region" description="Helical" evidence="4">
    <location>
        <begin position="55"/>
        <end position="80"/>
    </location>
</feature>
<evidence type="ECO:0000256" key="2">
    <source>
        <dbReference type="ARBA" id="ARBA00006727"/>
    </source>
</evidence>
<evidence type="ECO:0000256" key="4">
    <source>
        <dbReference type="SAM" id="Phobius"/>
    </source>
</evidence>
<dbReference type="PANTHER" id="PTHR11360">
    <property type="entry name" value="MONOCARBOXYLATE TRANSPORTER"/>
    <property type="match status" value="1"/>
</dbReference>
<dbReference type="InterPro" id="IPR011701">
    <property type="entry name" value="MFS"/>
</dbReference>
<dbReference type="AlphaFoldDB" id="V2WTQ3"/>
<name>V2WTQ3_MONRO</name>
<comment type="subcellular location">
    <subcellularLocation>
        <location evidence="1">Membrane</location>
        <topology evidence="1">Multi-pass membrane protein</topology>
    </subcellularLocation>
</comment>
<feature type="transmembrane region" description="Helical" evidence="4">
    <location>
        <begin position="258"/>
        <end position="276"/>
    </location>
</feature>
<evidence type="ECO:0000313" key="7">
    <source>
        <dbReference type="Proteomes" id="UP000017559"/>
    </source>
</evidence>
<feature type="transmembrane region" description="Helical" evidence="4">
    <location>
        <begin position="129"/>
        <end position="148"/>
    </location>
</feature>
<dbReference type="EMBL" id="AWSO01001414">
    <property type="protein sequence ID" value="ESK83941.1"/>
    <property type="molecule type" value="Genomic_DNA"/>
</dbReference>
<feature type="transmembrane region" description="Helical" evidence="4">
    <location>
        <begin position="218"/>
        <end position="237"/>
    </location>
</feature>
<evidence type="ECO:0000259" key="5">
    <source>
        <dbReference type="PROSITE" id="PS50850"/>
    </source>
</evidence>
<dbReference type="OrthoDB" id="2213137at2759"/>
<feature type="region of interest" description="Disordered" evidence="3">
    <location>
        <begin position="21"/>
        <end position="45"/>
    </location>
</feature>
<keyword evidence="7" id="KW-1185">Reference proteome</keyword>
<feature type="domain" description="Major facilitator superfamily (MFS) profile" evidence="5">
    <location>
        <begin position="60"/>
        <end position="452"/>
    </location>
</feature>
<dbReference type="PANTHER" id="PTHR11360:SF284">
    <property type="entry name" value="EG:103B4.3 PROTEIN-RELATED"/>
    <property type="match status" value="1"/>
</dbReference>
<feature type="transmembrane region" description="Helical" evidence="4">
    <location>
        <begin position="187"/>
        <end position="206"/>
    </location>
</feature>
<feature type="transmembrane region" description="Helical" evidence="4">
    <location>
        <begin position="160"/>
        <end position="180"/>
    </location>
</feature>
<feature type="transmembrane region" description="Helical" evidence="4">
    <location>
        <begin position="325"/>
        <end position="345"/>
    </location>
</feature>
<dbReference type="PROSITE" id="PS50850">
    <property type="entry name" value="MFS"/>
    <property type="match status" value="1"/>
</dbReference>
<comment type="similarity">
    <text evidence="2">Belongs to the major facilitator superfamily. Monocarboxylate porter (TC 2.A.1.13) family.</text>
</comment>
<dbReference type="InterPro" id="IPR036259">
    <property type="entry name" value="MFS_trans_sf"/>
</dbReference>